<dbReference type="GO" id="GO:0002098">
    <property type="term" value="P:tRNA wobble uridine modification"/>
    <property type="evidence" value="ECO:0007669"/>
    <property type="project" value="InterPro"/>
</dbReference>
<keyword evidence="8" id="KW-0539">Nucleus</keyword>
<evidence type="ECO:0000256" key="6">
    <source>
        <dbReference type="ARBA" id="ARBA00022490"/>
    </source>
</evidence>
<organism evidence="9 10">
    <name type="scientific">Romanomermis culicivorax</name>
    <name type="common">Nematode worm</name>
    <dbReference type="NCBI Taxonomy" id="13658"/>
    <lineage>
        <taxon>Eukaryota</taxon>
        <taxon>Metazoa</taxon>
        <taxon>Ecdysozoa</taxon>
        <taxon>Nematoda</taxon>
        <taxon>Enoplea</taxon>
        <taxon>Dorylaimia</taxon>
        <taxon>Mermithida</taxon>
        <taxon>Mermithoidea</taxon>
        <taxon>Mermithidae</taxon>
        <taxon>Romanomermis</taxon>
    </lineage>
</organism>
<dbReference type="PANTHER" id="PTHR12896">
    <property type="entry name" value="PAX6 NEIGHBOR PROTEIN PAXNEB"/>
    <property type="match status" value="1"/>
</dbReference>
<comment type="subcellular location">
    <subcellularLocation>
        <location evidence="2">Cytoplasm</location>
    </subcellularLocation>
    <subcellularLocation>
        <location evidence="1">Nucleus</location>
    </subcellularLocation>
</comment>
<dbReference type="GO" id="GO:0033588">
    <property type="term" value="C:elongator holoenzyme complex"/>
    <property type="evidence" value="ECO:0007669"/>
    <property type="project" value="InterPro"/>
</dbReference>
<evidence type="ECO:0000313" key="9">
    <source>
        <dbReference type="Proteomes" id="UP000887565"/>
    </source>
</evidence>
<dbReference type="GO" id="GO:0008023">
    <property type="term" value="C:transcription elongation factor complex"/>
    <property type="evidence" value="ECO:0007669"/>
    <property type="project" value="TreeGrafter"/>
</dbReference>
<proteinExistence type="inferred from homology"/>
<dbReference type="Proteomes" id="UP000887565">
    <property type="component" value="Unplaced"/>
</dbReference>
<name>A0A915HT99_ROMCU</name>
<dbReference type="OMA" id="VGTHNPP"/>
<evidence type="ECO:0000256" key="4">
    <source>
        <dbReference type="ARBA" id="ARBA00007573"/>
    </source>
</evidence>
<dbReference type="AlphaFoldDB" id="A0A915HT99"/>
<dbReference type="InterPro" id="IPR027417">
    <property type="entry name" value="P-loop_NTPase"/>
</dbReference>
<dbReference type="Pfam" id="PF05625">
    <property type="entry name" value="PAXNEB"/>
    <property type="match status" value="1"/>
</dbReference>
<keyword evidence="6" id="KW-0963">Cytoplasm</keyword>
<accession>A0A915HT99</accession>
<dbReference type="GO" id="GO:0005737">
    <property type="term" value="C:cytoplasm"/>
    <property type="evidence" value="ECO:0007669"/>
    <property type="project" value="UniProtKB-SubCell"/>
</dbReference>
<reference evidence="10" key="1">
    <citation type="submission" date="2022-11" db="UniProtKB">
        <authorList>
            <consortium name="WormBaseParasite"/>
        </authorList>
    </citation>
    <scope>IDENTIFICATION</scope>
</reference>
<keyword evidence="9" id="KW-1185">Reference proteome</keyword>
<evidence type="ECO:0000313" key="10">
    <source>
        <dbReference type="WBParaSite" id="nRc.2.0.1.t04761-RA"/>
    </source>
</evidence>
<evidence type="ECO:0000256" key="1">
    <source>
        <dbReference type="ARBA" id="ARBA00004123"/>
    </source>
</evidence>
<sequence length="357" mass="40240">MTSKFPFISGCKISTNNRGLVTFSGVPAVDTLLNGGLVVGSLCLYIDEIGDYSQYFTKCFAAEGLASSQSVYAAGYFENSQLFSETLPELCEDISKNRLPVEPLPCNRDILDDLSSIAWRYKNLPIVDTTVEQQNLSSTRSFSRKNVMDKSFLAKCDFSEYEFDFSQPICHYLEVLRYLKQKLSDDRYNLTSAGPKNLLRIVLMNLESPLWHINGKMLNFVFAVKCLIREKSAVVLISFSDNAIRPDVAKRIVHHCDVVFKLKALFKGNSMKIGKFYEGYKGLIYVEKLPLVNCLHFSVPDCLDLAFKWKKESLVIEKLHTPPDIDESGDNKSQILYTMSMSASGCASNMSNSKLDF</sequence>
<dbReference type="WBParaSite" id="nRc.2.0.1.t04761-RA">
    <property type="protein sequence ID" value="nRc.2.0.1.t04761-RA"/>
    <property type="gene ID" value="nRc.2.0.1.g04761"/>
</dbReference>
<dbReference type="Gene3D" id="3.40.50.300">
    <property type="entry name" value="P-loop containing nucleotide triphosphate hydrolases"/>
    <property type="match status" value="1"/>
</dbReference>
<evidence type="ECO:0000256" key="2">
    <source>
        <dbReference type="ARBA" id="ARBA00004496"/>
    </source>
</evidence>
<dbReference type="InterPro" id="IPR008728">
    <property type="entry name" value="Elongator_complex_protein_4"/>
</dbReference>
<comment type="pathway">
    <text evidence="3">tRNA modification; 5-methoxycarbonylmethyl-2-thiouridine-tRNA biosynthesis.</text>
</comment>
<evidence type="ECO:0000256" key="3">
    <source>
        <dbReference type="ARBA" id="ARBA00005043"/>
    </source>
</evidence>
<comment type="similarity">
    <text evidence="4">Belongs to the ELP4 family.</text>
</comment>
<keyword evidence="7" id="KW-0819">tRNA processing</keyword>
<evidence type="ECO:0000256" key="5">
    <source>
        <dbReference type="ARBA" id="ARBA00020265"/>
    </source>
</evidence>
<evidence type="ECO:0000256" key="8">
    <source>
        <dbReference type="ARBA" id="ARBA00023242"/>
    </source>
</evidence>
<protein>
    <recommendedName>
        <fullName evidence="5">Elongator complex protein 4</fullName>
    </recommendedName>
</protein>
<evidence type="ECO:0000256" key="7">
    <source>
        <dbReference type="ARBA" id="ARBA00022694"/>
    </source>
</evidence>
<dbReference type="PANTHER" id="PTHR12896:SF1">
    <property type="entry name" value="ELONGATOR COMPLEX PROTEIN 4"/>
    <property type="match status" value="1"/>
</dbReference>